<keyword evidence="11" id="KW-0808">Transferase</keyword>
<dbReference type="GO" id="GO:0004516">
    <property type="term" value="F:nicotinate phosphoribosyltransferase activity"/>
    <property type="evidence" value="ECO:0007669"/>
    <property type="project" value="UniProtKB-UniRule"/>
</dbReference>
<dbReference type="CDD" id="cd01401">
    <property type="entry name" value="PncB_like"/>
    <property type="match status" value="1"/>
</dbReference>
<sequence>MLLTRTTPCSKQKEGIMSNRLFSPQIIRSLLDLDAYKINMMQAIHSNYPDAQVRYELIVRSDEDVSDLLEEVGEEIAHLSSLRFSDADIAYLGAHFPHLKPSFIQSLRYFHFQPERQVELDVVKQDGKNQLRISIQGSWRDTILYETIVMAIVSEVRNRRRWADVPAELPMQVFAEKIALLKSEIAKRGISNFLLTEMGTRRRFSGQVQRDVMAHLKKEIPELLLGTSNCHFAREFHLKPIGTIAHEWFMGHQALVNVRDSQRVALEQWLNAFEGQIAIAPTDTLTIDAFISDFNMHLAKAYSGVRHDSGCPFKWGDRMIAHYESLGIDPKTKIFIFSNGLNFNEALDLCEYFAGRVQISFGIGTFLTNDLAGWQNEQGKSYKPLSIVIKLTECNGRPVAKISDEPEKAMCEDPLFLANLKRRFDIEVDIDALIKSLKKQKQTKHRYIVAA</sequence>
<evidence type="ECO:0000256" key="4">
    <source>
        <dbReference type="ARBA" id="ARBA00022553"/>
    </source>
</evidence>
<dbReference type="SUPFAM" id="SSF54675">
    <property type="entry name" value="Nicotinate/Quinolinate PRTase N-terminal domain-like"/>
    <property type="match status" value="1"/>
</dbReference>
<evidence type="ECO:0000313" key="12">
    <source>
        <dbReference type="Proteomes" id="UP000248729"/>
    </source>
</evidence>
<comment type="pathway">
    <text evidence="1 7 8">Cofactor biosynthesis; NAD(+) biosynthesis; nicotinate D-ribonucleotide from nicotinate: step 1/1.</text>
</comment>
<evidence type="ECO:0000256" key="2">
    <source>
        <dbReference type="ARBA" id="ARBA00010897"/>
    </source>
</evidence>
<comment type="function">
    <text evidence="7 8">Catalyzes the synthesis of beta-nicotinate D-ribonucleotide from nicotinate and 5-phospho-D-ribose 1-phosphate at the expense of ATP.</text>
</comment>
<gene>
    <name evidence="7" type="primary">pncB</name>
    <name evidence="11" type="ORF">DET48_10152</name>
</gene>
<comment type="catalytic activity">
    <reaction evidence="7 8">
        <text>5-phospho-alpha-D-ribose 1-diphosphate + nicotinate + ATP + H2O = nicotinate beta-D-ribonucleotide + ADP + phosphate + diphosphate</text>
        <dbReference type="Rhea" id="RHEA:36163"/>
        <dbReference type="ChEBI" id="CHEBI:15377"/>
        <dbReference type="ChEBI" id="CHEBI:30616"/>
        <dbReference type="ChEBI" id="CHEBI:32544"/>
        <dbReference type="ChEBI" id="CHEBI:33019"/>
        <dbReference type="ChEBI" id="CHEBI:43474"/>
        <dbReference type="ChEBI" id="CHEBI:57502"/>
        <dbReference type="ChEBI" id="CHEBI:58017"/>
        <dbReference type="ChEBI" id="CHEBI:456216"/>
        <dbReference type="EC" id="6.3.4.21"/>
    </reaction>
</comment>
<dbReference type="GO" id="GO:0005829">
    <property type="term" value="C:cytosol"/>
    <property type="evidence" value="ECO:0007669"/>
    <property type="project" value="TreeGrafter"/>
</dbReference>
<dbReference type="Gene3D" id="3.20.140.10">
    <property type="entry name" value="nicotinate phosphoribosyltransferase"/>
    <property type="match status" value="1"/>
</dbReference>
<dbReference type="InterPro" id="IPR040727">
    <property type="entry name" value="NAPRTase_N"/>
</dbReference>
<evidence type="ECO:0000259" key="9">
    <source>
        <dbReference type="Pfam" id="PF04095"/>
    </source>
</evidence>
<dbReference type="InterPro" id="IPR007229">
    <property type="entry name" value="Nic_PRibTrfase-Fam"/>
</dbReference>
<dbReference type="HAMAP" id="MF_00570">
    <property type="entry name" value="NAPRTase"/>
    <property type="match status" value="1"/>
</dbReference>
<comment type="PTM">
    <text evidence="7 8">Transiently phosphorylated on a His residue during the reaction cycle. Phosphorylation strongly increases the affinity for substrates and increases the rate of nicotinate D-ribonucleotide production. Dephosphorylation regenerates the low-affinity form of the enzyme, leading to product release.</text>
</comment>
<evidence type="ECO:0000256" key="6">
    <source>
        <dbReference type="ARBA" id="ARBA00022642"/>
    </source>
</evidence>
<dbReference type="UniPathway" id="UPA00253">
    <property type="reaction ID" value="UER00457"/>
</dbReference>
<dbReference type="InterPro" id="IPR036068">
    <property type="entry name" value="Nicotinate_pribotase-like_C"/>
</dbReference>
<dbReference type="InterPro" id="IPR006406">
    <property type="entry name" value="Nic_PRibTrfase"/>
</dbReference>
<evidence type="ECO:0000259" key="10">
    <source>
        <dbReference type="Pfam" id="PF17767"/>
    </source>
</evidence>
<dbReference type="NCBIfam" id="TIGR01514">
    <property type="entry name" value="NAPRTase"/>
    <property type="match status" value="1"/>
</dbReference>
<dbReference type="Proteomes" id="UP000248729">
    <property type="component" value="Unassembled WGS sequence"/>
</dbReference>
<dbReference type="EC" id="6.3.4.21" evidence="3 7"/>
<evidence type="ECO:0000313" key="11">
    <source>
        <dbReference type="EMBL" id="RAS69478.1"/>
    </source>
</evidence>
<dbReference type="GO" id="GO:0034355">
    <property type="term" value="P:NAD+ biosynthetic process via the salvage pathway"/>
    <property type="evidence" value="ECO:0007669"/>
    <property type="project" value="TreeGrafter"/>
</dbReference>
<dbReference type="PIRSF" id="PIRSF000484">
    <property type="entry name" value="NAPRT"/>
    <property type="match status" value="1"/>
</dbReference>
<keyword evidence="11" id="KW-0328">Glycosyltransferase</keyword>
<dbReference type="PANTHER" id="PTHR11098:SF1">
    <property type="entry name" value="NICOTINATE PHOSPHORIBOSYLTRANSFERASE"/>
    <property type="match status" value="1"/>
</dbReference>
<evidence type="ECO:0000256" key="8">
    <source>
        <dbReference type="RuleBase" id="RU003838"/>
    </source>
</evidence>
<dbReference type="GO" id="GO:0016757">
    <property type="term" value="F:glycosyltransferase activity"/>
    <property type="evidence" value="ECO:0007669"/>
    <property type="project" value="UniProtKB-KW"/>
</dbReference>
<evidence type="ECO:0000256" key="1">
    <source>
        <dbReference type="ARBA" id="ARBA00004952"/>
    </source>
</evidence>
<accession>A0A329EGT4</accession>
<comment type="caution">
    <text evidence="11">The sequence shown here is derived from an EMBL/GenBank/DDBJ whole genome shotgun (WGS) entry which is preliminary data.</text>
</comment>
<evidence type="ECO:0000256" key="7">
    <source>
        <dbReference type="HAMAP-Rule" id="MF_00570"/>
    </source>
</evidence>
<feature type="modified residue" description="Phosphohistidine; by autocatalysis" evidence="7">
    <location>
        <position position="246"/>
    </location>
</feature>
<keyword evidence="5 7" id="KW-0436">Ligase</keyword>
<reference evidence="11 12" key="1">
    <citation type="submission" date="2018-06" db="EMBL/GenBank/DDBJ databases">
        <title>Freshwater and sediment microbial communities from various areas in North America, analyzing microbe dynamics in response to fracking.</title>
        <authorList>
            <person name="Lamendella R."/>
        </authorList>
    </citation>
    <scope>NUCLEOTIDE SEQUENCE [LARGE SCALE GENOMIC DNA]</scope>
    <source>
        <strain evidence="11 12">99A</strain>
    </source>
</reference>
<organism evidence="11 12">
    <name type="scientific">Vibrio diazotrophicus</name>
    <dbReference type="NCBI Taxonomy" id="685"/>
    <lineage>
        <taxon>Bacteria</taxon>
        <taxon>Pseudomonadati</taxon>
        <taxon>Pseudomonadota</taxon>
        <taxon>Gammaproteobacteria</taxon>
        <taxon>Vibrionales</taxon>
        <taxon>Vibrionaceae</taxon>
        <taxon>Vibrio</taxon>
    </lineage>
</organism>
<dbReference type="PANTHER" id="PTHR11098">
    <property type="entry name" value="NICOTINATE PHOSPHORIBOSYLTRANSFERASE"/>
    <property type="match status" value="1"/>
</dbReference>
<comment type="similarity">
    <text evidence="2 7 8">Belongs to the NAPRTase family.</text>
</comment>
<evidence type="ECO:0000256" key="3">
    <source>
        <dbReference type="ARBA" id="ARBA00013236"/>
    </source>
</evidence>
<dbReference type="Pfam" id="PF17767">
    <property type="entry name" value="NAPRTase_N"/>
    <property type="match status" value="1"/>
</dbReference>
<keyword evidence="4 7" id="KW-0597">Phosphoprotein</keyword>
<dbReference type="Pfam" id="PF04095">
    <property type="entry name" value="NAPRTase"/>
    <property type="match status" value="1"/>
</dbReference>
<name>A0A329EGT4_VIBDI</name>
<evidence type="ECO:0000256" key="5">
    <source>
        <dbReference type="ARBA" id="ARBA00022598"/>
    </source>
</evidence>
<protein>
    <recommendedName>
        <fullName evidence="3 7">Nicotinate phosphoribosyltransferase</fullName>
        <shortName evidence="7">NAPRTase</shortName>
        <ecNumber evidence="3 7">6.3.4.21</ecNumber>
    </recommendedName>
</protein>
<feature type="domain" description="Nicotinate/nicotinamide phosphoribosyltransferase" evidence="9">
    <location>
        <begin position="193"/>
        <end position="426"/>
    </location>
</feature>
<dbReference type="EMBL" id="QLTR01000001">
    <property type="protein sequence ID" value="RAS69478.1"/>
    <property type="molecule type" value="Genomic_DNA"/>
</dbReference>
<dbReference type="NCBIfam" id="NF003704">
    <property type="entry name" value="PRK05321.1"/>
    <property type="match status" value="1"/>
</dbReference>
<feature type="domain" description="Nicotinate phosphoribosyltransferase N-terminal" evidence="10">
    <location>
        <begin position="31"/>
        <end position="154"/>
    </location>
</feature>
<dbReference type="SUPFAM" id="SSF51690">
    <property type="entry name" value="Nicotinate/Quinolinate PRTase C-terminal domain-like"/>
    <property type="match status" value="1"/>
</dbReference>
<dbReference type="AlphaFoldDB" id="A0A329EGT4"/>
<proteinExistence type="inferred from homology"/>
<keyword evidence="6 7" id="KW-0662">Pyridine nucleotide biosynthesis</keyword>
<dbReference type="InterPro" id="IPR041525">
    <property type="entry name" value="N/Namide_PRibTrfase"/>
</dbReference>